<accession>A0A399E7Q1</accession>
<dbReference type="RefSeq" id="WP_027886961.1">
    <property type="nucleotide sequence ID" value="NZ_JBHSXZ010000027.1"/>
</dbReference>
<gene>
    <name evidence="2" type="ORF">Mcate_00663</name>
</gene>
<dbReference type="Proteomes" id="UP000266089">
    <property type="component" value="Unassembled WGS sequence"/>
</dbReference>
<dbReference type="OrthoDB" id="8563966at2"/>
<feature type="transmembrane region" description="Helical" evidence="1">
    <location>
        <begin position="43"/>
        <end position="65"/>
    </location>
</feature>
<evidence type="ECO:0000313" key="2">
    <source>
        <dbReference type="EMBL" id="RIH78800.1"/>
    </source>
</evidence>
<sequence>MRGRNVFLLLLIVAMALFAWRNWAVFSEEKTLSLFLTQVTAPFGVVMLTIMAVLVAVYFMYTVGLETAALLEVKRYARELLAARKLADEAEASRFSELKKWLEGELAGLKAQSPAGLEARLQSIVERIDRLEDELREDIEKAGNTLAAYIGELEDQITGQDRHPPPPR</sequence>
<keyword evidence="1" id="KW-0812">Transmembrane</keyword>
<comment type="caution">
    <text evidence="2">The sequence shown here is derived from an EMBL/GenBank/DDBJ whole genome shotgun (WGS) entry which is preliminary data.</text>
</comment>
<name>A0A399E7Q1_9DEIN</name>
<organism evidence="2 3">
    <name type="scientific">Meiothermus taiwanensis</name>
    <dbReference type="NCBI Taxonomy" id="172827"/>
    <lineage>
        <taxon>Bacteria</taxon>
        <taxon>Thermotogati</taxon>
        <taxon>Deinococcota</taxon>
        <taxon>Deinococci</taxon>
        <taxon>Thermales</taxon>
        <taxon>Thermaceae</taxon>
        <taxon>Meiothermus</taxon>
    </lineage>
</organism>
<keyword evidence="1" id="KW-1133">Transmembrane helix</keyword>
<keyword evidence="1" id="KW-0472">Membrane</keyword>
<proteinExistence type="predicted"/>
<dbReference type="AlphaFoldDB" id="A0A399E7Q1"/>
<dbReference type="EMBL" id="QWKX01000011">
    <property type="protein sequence ID" value="RIH78800.1"/>
    <property type="molecule type" value="Genomic_DNA"/>
</dbReference>
<evidence type="ECO:0000313" key="3">
    <source>
        <dbReference type="Proteomes" id="UP000266089"/>
    </source>
</evidence>
<evidence type="ECO:0008006" key="4">
    <source>
        <dbReference type="Google" id="ProtNLM"/>
    </source>
</evidence>
<reference evidence="2 3" key="1">
    <citation type="submission" date="2018-08" db="EMBL/GenBank/DDBJ databases">
        <title>Meiothermus cateniformans JCM 15151 genome sequencing project.</title>
        <authorList>
            <person name="Da Costa M.S."/>
            <person name="Albuquerque L."/>
            <person name="Raposo P."/>
            <person name="Froufe H.J.C."/>
            <person name="Barroso C.S."/>
            <person name="Egas C."/>
        </authorList>
    </citation>
    <scope>NUCLEOTIDE SEQUENCE [LARGE SCALE GENOMIC DNA]</scope>
    <source>
        <strain evidence="2 3">JCM 15151</strain>
    </source>
</reference>
<protein>
    <recommendedName>
        <fullName evidence="4">DNA cytosine methyltransferase</fullName>
    </recommendedName>
</protein>
<evidence type="ECO:0000256" key="1">
    <source>
        <dbReference type="SAM" id="Phobius"/>
    </source>
</evidence>